<feature type="binding site" evidence="7">
    <location>
        <position position="140"/>
    </location>
    <ligand>
        <name>substrate</name>
    </ligand>
</feature>
<feature type="binding site" evidence="7">
    <location>
        <begin position="14"/>
        <end position="19"/>
    </location>
    <ligand>
        <name>ATP</name>
        <dbReference type="ChEBI" id="CHEBI:30616"/>
    </ligand>
</feature>
<evidence type="ECO:0000256" key="1">
    <source>
        <dbReference type="ARBA" id="ARBA00022605"/>
    </source>
</evidence>
<evidence type="ECO:0000256" key="4">
    <source>
        <dbReference type="ARBA" id="ARBA00022777"/>
    </source>
</evidence>
<organism evidence="8 9">
    <name type="scientific">Campylobacter blaseri</name>
    <dbReference type="NCBI Taxonomy" id="2042961"/>
    <lineage>
        <taxon>Bacteria</taxon>
        <taxon>Pseudomonadati</taxon>
        <taxon>Campylobacterota</taxon>
        <taxon>Epsilonproteobacteria</taxon>
        <taxon>Campylobacterales</taxon>
        <taxon>Campylobacteraceae</taxon>
        <taxon>Campylobacter</taxon>
    </lineage>
</organism>
<keyword evidence="5 7" id="KW-0067">ATP-binding</keyword>
<comment type="pathway">
    <text evidence="7">Metabolic intermediate biosynthesis; chorismate biosynthesis; chorismate from D-erythrose 4-phosphate and phosphoenolpyruvate: step 5/7.</text>
</comment>
<feature type="binding site" evidence="7">
    <location>
        <position position="83"/>
    </location>
    <ligand>
        <name>substrate</name>
    </ligand>
</feature>
<comment type="subcellular location">
    <subcellularLocation>
        <location evidence="7">Cytoplasm</location>
    </subcellularLocation>
</comment>
<dbReference type="PANTHER" id="PTHR21087:SF16">
    <property type="entry name" value="SHIKIMATE KINASE 1, CHLOROPLASTIC"/>
    <property type="match status" value="1"/>
</dbReference>
<dbReference type="AlphaFoldDB" id="A0A2P8R1H5"/>
<dbReference type="SUPFAM" id="SSF52540">
    <property type="entry name" value="P-loop containing nucleoside triphosphate hydrolases"/>
    <property type="match status" value="1"/>
</dbReference>
<evidence type="ECO:0000256" key="7">
    <source>
        <dbReference type="HAMAP-Rule" id="MF_00109"/>
    </source>
</evidence>
<proteinExistence type="inferred from homology"/>
<comment type="cofactor">
    <cofactor evidence="7">
        <name>Mg(2+)</name>
        <dbReference type="ChEBI" id="CHEBI:18420"/>
    </cofactor>
    <text evidence="7">Binds 1 Mg(2+) ion per subunit.</text>
</comment>
<sequence>MKKKNNIVLIGFMGVGKGATARALRDELNLFNLDCDDMIESAYNMKIKNIFKEFGEKKFRQMEQNLAKYLEKSVNNSIISTGGGFYKVKNLKNIGTIIYLKSSFEGIMDRIKQSPNANKKIEKRPLLKDIQKAKELHKKRDKEYKKVADIIIDVENKKIKNIIKEINKELKKDKS</sequence>
<comment type="caution">
    <text evidence="8">The sequence shown here is derived from an EMBL/GenBank/DDBJ whole genome shotgun (WGS) entry which is preliminary data.</text>
</comment>
<comment type="function">
    <text evidence="7">Catalyzes the specific phosphorylation of the 3-hydroxyl group of shikimic acid using ATP as a cosubstrate.</text>
</comment>
<evidence type="ECO:0000313" key="8">
    <source>
        <dbReference type="EMBL" id="PSM52341.1"/>
    </source>
</evidence>
<dbReference type="UniPathway" id="UPA00053">
    <property type="reaction ID" value="UER00088"/>
</dbReference>
<feature type="binding site" evidence="7">
    <location>
        <position position="36"/>
    </location>
    <ligand>
        <name>substrate</name>
    </ligand>
</feature>
<comment type="catalytic activity">
    <reaction evidence="7">
        <text>shikimate + ATP = 3-phosphoshikimate + ADP + H(+)</text>
        <dbReference type="Rhea" id="RHEA:13121"/>
        <dbReference type="ChEBI" id="CHEBI:15378"/>
        <dbReference type="ChEBI" id="CHEBI:30616"/>
        <dbReference type="ChEBI" id="CHEBI:36208"/>
        <dbReference type="ChEBI" id="CHEBI:145989"/>
        <dbReference type="ChEBI" id="CHEBI:456216"/>
        <dbReference type="EC" id="2.7.1.71"/>
    </reaction>
</comment>
<comment type="subunit">
    <text evidence="7">Monomer.</text>
</comment>
<reference evidence="9" key="1">
    <citation type="submission" date="2017-10" db="EMBL/GenBank/DDBJ databases">
        <title>Campylobacter species from seals.</title>
        <authorList>
            <person name="Gilbert M.J."/>
            <person name="Zomer A.L."/>
            <person name="Timmerman A.J."/>
            <person name="Duim B."/>
            <person name="Wagenaar J.A."/>
        </authorList>
    </citation>
    <scope>NUCLEOTIDE SEQUENCE [LARGE SCALE GENOMIC DNA]</scope>
    <source>
        <strain evidence="9">17S00004-5</strain>
    </source>
</reference>
<dbReference type="GO" id="GO:0009073">
    <property type="term" value="P:aromatic amino acid family biosynthetic process"/>
    <property type="evidence" value="ECO:0007669"/>
    <property type="project" value="UniProtKB-KW"/>
</dbReference>
<keyword evidence="4 7" id="KW-0418">Kinase</keyword>
<evidence type="ECO:0000256" key="6">
    <source>
        <dbReference type="ARBA" id="ARBA00023141"/>
    </source>
</evidence>
<dbReference type="GO" id="GO:0008652">
    <property type="term" value="P:amino acid biosynthetic process"/>
    <property type="evidence" value="ECO:0007669"/>
    <property type="project" value="UniProtKB-KW"/>
</dbReference>
<keyword evidence="3 7" id="KW-0547">Nucleotide-binding</keyword>
<feature type="binding site" evidence="7">
    <location>
        <position position="124"/>
    </location>
    <ligand>
        <name>ATP</name>
        <dbReference type="ChEBI" id="CHEBI:30616"/>
    </ligand>
</feature>
<feature type="binding site" evidence="7">
    <location>
        <position position="60"/>
    </location>
    <ligand>
        <name>substrate</name>
    </ligand>
</feature>
<keyword evidence="7" id="KW-0460">Magnesium</keyword>
<evidence type="ECO:0000313" key="9">
    <source>
        <dbReference type="Proteomes" id="UP000240535"/>
    </source>
</evidence>
<dbReference type="GO" id="GO:0000287">
    <property type="term" value="F:magnesium ion binding"/>
    <property type="evidence" value="ECO:0007669"/>
    <property type="project" value="UniProtKB-UniRule"/>
</dbReference>
<dbReference type="GO" id="GO:0005524">
    <property type="term" value="F:ATP binding"/>
    <property type="evidence" value="ECO:0007669"/>
    <property type="project" value="UniProtKB-UniRule"/>
</dbReference>
<dbReference type="RefSeq" id="WP_106871139.1">
    <property type="nucleotide sequence ID" value="NZ_CP053841.1"/>
</dbReference>
<dbReference type="InterPro" id="IPR000623">
    <property type="entry name" value="Shikimate_kinase/TSH1"/>
</dbReference>
<dbReference type="InterPro" id="IPR031322">
    <property type="entry name" value="Shikimate/glucono_kinase"/>
</dbReference>
<gene>
    <name evidence="7" type="primary">aroK</name>
    <name evidence="8" type="ORF">CQ405_04620</name>
</gene>
<dbReference type="GO" id="GO:0009423">
    <property type="term" value="P:chorismate biosynthetic process"/>
    <property type="evidence" value="ECO:0007669"/>
    <property type="project" value="UniProtKB-UniRule"/>
</dbReference>
<dbReference type="GO" id="GO:0005829">
    <property type="term" value="C:cytosol"/>
    <property type="evidence" value="ECO:0007669"/>
    <property type="project" value="TreeGrafter"/>
</dbReference>
<dbReference type="Pfam" id="PF01202">
    <property type="entry name" value="SKI"/>
    <property type="match status" value="1"/>
</dbReference>
<dbReference type="OrthoDB" id="9800332at2"/>
<keyword evidence="9" id="KW-1185">Reference proteome</keyword>
<accession>A0A2P8R1H5</accession>
<protein>
    <recommendedName>
        <fullName evidence="7">Shikimate kinase</fullName>
        <shortName evidence="7">SK</shortName>
        <ecNumber evidence="7">2.7.1.71</ecNumber>
    </recommendedName>
</protein>
<comment type="similarity">
    <text evidence="7">Belongs to the shikimate kinase family.</text>
</comment>
<dbReference type="GO" id="GO:0004765">
    <property type="term" value="F:shikimate kinase activity"/>
    <property type="evidence" value="ECO:0007669"/>
    <property type="project" value="UniProtKB-UniRule"/>
</dbReference>
<evidence type="ECO:0000256" key="2">
    <source>
        <dbReference type="ARBA" id="ARBA00022679"/>
    </source>
</evidence>
<dbReference type="EC" id="2.7.1.71" evidence="7"/>
<name>A0A2P8R1H5_9BACT</name>
<dbReference type="EMBL" id="PDHH01000003">
    <property type="protein sequence ID" value="PSM52341.1"/>
    <property type="molecule type" value="Genomic_DNA"/>
</dbReference>
<keyword evidence="7" id="KW-0479">Metal-binding</keyword>
<comment type="caution">
    <text evidence="7">Lacks conserved residue(s) required for the propagation of feature annotation.</text>
</comment>
<evidence type="ECO:0000256" key="5">
    <source>
        <dbReference type="ARBA" id="ARBA00022840"/>
    </source>
</evidence>
<keyword evidence="6 7" id="KW-0057">Aromatic amino acid biosynthesis</keyword>
<dbReference type="PANTHER" id="PTHR21087">
    <property type="entry name" value="SHIKIMATE KINASE"/>
    <property type="match status" value="1"/>
</dbReference>
<keyword evidence="1 7" id="KW-0028">Amino-acid biosynthesis</keyword>
<dbReference type="Gene3D" id="3.40.50.300">
    <property type="entry name" value="P-loop containing nucleotide triphosphate hydrolases"/>
    <property type="match status" value="1"/>
</dbReference>
<dbReference type="PRINTS" id="PR01100">
    <property type="entry name" value="SHIKIMTKNASE"/>
</dbReference>
<keyword evidence="2 7" id="KW-0808">Transferase</keyword>
<keyword evidence="7" id="KW-0963">Cytoplasm</keyword>
<evidence type="ECO:0000256" key="3">
    <source>
        <dbReference type="ARBA" id="ARBA00022741"/>
    </source>
</evidence>
<dbReference type="Proteomes" id="UP000240535">
    <property type="component" value="Unassembled WGS sequence"/>
</dbReference>
<dbReference type="InterPro" id="IPR027417">
    <property type="entry name" value="P-loop_NTPase"/>
</dbReference>
<dbReference type="CDD" id="cd00464">
    <property type="entry name" value="SK"/>
    <property type="match status" value="1"/>
</dbReference>
<dbReference type="HAMAP" id="MF_00109">
    <property type="entry name" value="Shikimate_kinase"/>
    <property type="match status" value="1"/>
</dbReference>